<evidence type="ECO:0000256" key="9">
    <source>
        <dbReference type="ARBA" id="ARBA00022679"/>
    </source>
</evidence>
<dbReference type="Pfam" id="PF01590">
    <property type="entry name" value="GAF"/>
    <property type="match status" value="1"/>
</dbReference>
<protein>
    <recommendedName>
        <fullName evidence="5">phosphoenolpyruvate--protein phosphotransferase</fullName>
        <ecNumber evidence="5">2.7.3.9</ecNumber>
    </recommendedName>
</protein>
<evidence type="ECO:0000313" key="15">
    <source>
        <dbReference type="EMBL" id="VAX05411.1"/>
    </source>
</evidence>
<dbReference type="GO" id="GO:0005737">
    <property type="term" value="C:cytoplasm"/>
    <property type="evidence" value="ECO:0007669"/>
    <property type="project" value="UniProtKB-SubCell"/>
</dbReference>
<evidence type="ECO:0000256" key="6">
    <source>
        <dbReference type="ARBA" id="ARBA00022448"/>
    </source>
</evidence>
<proteinExistence type="inferred from homology"/>
<accession>A0A3B1AUI8</accession>
<evidence type="ECO:0000256" key="2">
    <source>
        <dbReference type="ARBA" id="ARBA00001946"/>
    </source>
</evidence>
<dbReference type="Gene3D" id="3.20.20.60">
    <property type="entry name" value="Phosphoenolpyruvate-binding domains"/>
    <property type="match status" value="1"/>
</dbReference>
<dbReference type="InterPro" id="IPR003018">
    <property type="entry name" value="GAF"/>
</dbReference>
<dbReference type="NCBIfam" id="TIGR01417">
    <property type="entry name" value="PTS_I_fam"/>
    <property type="match status" value="1"/>
</dbReference>
<keyword evidence="9" id="KW-0808">Transferase</keyword>
<evidence type="ECO:0000256" key="10">
    <source>
        <dbReference type="ARBA" id="ARBA00022683"/>
    </source>
</evidence>
<keyword evidence="8" id="KW-0762">Sugar transport</keyword>
<dbReference type="InterPro" id="IPR000121">
    <property type="entry name" value="PEP_util_C"/>
</dbReference>
<evidence type="ECO:0000259" key="14">
    <source>
        <dbReference type="SMART" id="SM00065"/>
    </source>
</evidence>
<organism evidence="15">
    <name type="scientific">hydrothermal vent metagenome</name>
    <dbReference type="NCBI Taxonomy" id="652676"/>
    <lineage>
        <taxon>unclassified sequences</taxon>
        <taxon>metagenomes</taxon>
        <taxon>ecological metagenomes</taxon>
    </lineage>
</organism>
<dbReference type="EC" id="2.7.3.9" evidence="5"/>
<dbReference type="Gene3D" id="3.50.30.10">
    <property type="entry name" value="Phosphohistidine domain"/>
    <property type="match status" value="1"/>
</dbReference>
<comment type="catalytic activity">
    <reaction evidence="1">
        <text>L-histidyl-[protein] + phosphoenolpyruvate = N(pros)-phospho-L-histidyl-[protein] + pyruvate</text>
        <dbReference type="Rhea" id="RHEA:23880"/>
        <dbReference type="Rhea" id="RHEA-COMP:9745"/>
        <dbReference type="Rhea" id="RHEA-COMP:9746"/>
        <dbReference type="ChEBI" id="CHEBI:15361"/>
        <dbReference type="ChEBI" id="CHEBI:29979"/>
        <dbReference type="ChEBI" id="CHEBI:58702"/>
        <dbReference type="ChEBI" id="CHEBI:64837"/>
        <dbReference type="EC" id="2.7.3.9"/>
    </reaction>
</comment>
<evidence type="ECO:0000256" key="7">
    <source>
        <dbReference type="ARBA" id="ARBA00022490"/>
    </source>
</evidence>
<keyword evidence="11" id="KW-0479">Metal-binding</keyword>
<dbReference type="SMART" id="SM00065">
    <property type="entry name" value="GAF"/>
    <property type="match status" value="1"/>
</dbReference>
<gene>
    <name evidence="15" type="ORF">MNBD_GAMMA26-1541</name>
</gene>
<keyword evidence="6" id="KW-0813">Transport</keyword>
<dbReference type="Gene3D" id="1.10.274.10">
    <property type="entry name" value="PtsI, HPr-binding domain"/>
    <property type="match status" value="1"/>
</dbReference>
<evidence type="ECO:0000256" key="11">
    <source>
        <dbReference type="ARBA" id="ARBA00022723"/>
    </source>
</evidence>
<dbReference type="SUPFAM" id="SSF52009">
    <property type="entry name" value="Phosphohistidine domain"/>
    <property type="match status" value="1"/>
</dbReference>
<comment type="cofactor">
    <cofactor evidence="2">
        <name>Mg(2+)</name>
        <dbReference type="ChEBI" id="CHEBI:18420"/>
    </cofactor>
</comment>
<dbReference type="InterPro" id="IPR040442">
    <property type="entry name" value="Pyrv_kinase-like_dom_sf"/>
</dbReference>
<dbReference type="InterPro" id="IPR006318">
    <property type="entry name" value="PTS_EI-like"/>
</dbReference>
<evidence type="ECO:0000256" key="13">
    <source>
        <dbReference type="ARBA" id="ARBA00022842"/>
    </source>
</evidence>
<sequence>MQIICGKIVVDWLDMLEILHHIVKKVNAAPNLNKALNIIVKRVQQAIDTDVCSVYLTDFETREHVLQATVGLSADAVGKVQILMHRGLVGLVCERAEPINVEDAPAHPRYIAINGIDEERYHGFLGVPIIQNRQVLGVLVVQQEAPRQYEDDEVTFLFTLAAQLAGAITQAKVSGELASYQAQEGAPISFLKGRPGSSGIAFGSVVVSYRLSDLGAIPDREAADPELEENAFRAAVAAVTGDLKALKQRVGDTLPEEDQALFDAWILMLGSDSLVDRGVERIHQGHWAAGALRQTVHEHAQMFDDMDDVYMRERASDIRDLGRRILAYLQCDTAKVSVYPENTILVGEDVSAVQLAEVPRDKLVGVISATGSSSSHVAILARAMNIPTVMGVAELPVGRMDGREVIIDGYKGRIYVSPPPSVQEEYRRLADEDRQLSAELEALRSLPAETMDGVCIPLYMNTGLVSEMDSLGMEEAAGVGLYRTELPFMVRDRFPSEKEQVANYRRIINAFAPRPVTLRTLDIGGDKPLPYFPVEEANPFLGWRGVRISLDHPEIFLTQLRAMLLAAVGFDNLRIMIPMISRVEEVDDAQLLIQRAYAELVEEGFNVSMPKIGVMIEVPSAIYQVEALARRVDFLSIGSNDLTQYLLAVDRNNPQVADIYDDMHPAVLRALTQVVAGAKVHDCPVSVCGELAGNPAAAVLLLGMGVDSLSMSGGALLRVKGVLRRISYTRSQELLQQALNYEGAAAVRQLMYNTLEDMGLGGLMRPGK</sequence>
<dbReference type="PROSITE" id="PS00742">
    <property type="entry name" value="PEP_ENZYMES_2"/>
    <property type="match status" value="1"/>
</dbReference>
<evidence type="ECO:0000256" key="4">
    <source>
        <dbReference type="ARBA" id="ARBA00007837"/>
    </source>
</evidence>
<dbReference type="InterPro" id="IPR029016">
    <property type="entry name" value="GAF-like_dom_sf"/>
</dbReference>
<dbReference type="InterPro" id="IPR050499">
    <property type="entry name" value="PEP-utilizing_PTS_enzyme"/>
</dbReference>
<dbReference type="GO" id="GO:0046872">
    <property type="term" value="F:metal ion binding"/>
    <property type="evidence" value="ECO:0007669"/>
    <property type="project" value="UniProtKB-KW"/>
</dbReference>
<dbReference type="SUPFAM" id="SSF51621">
    <property type="entry name" value="Phosphoenolpyruvate/pyruvate domain"/>
    <property type="match status" value="1"/>
</dbReference>
<dbReference type="Pfam" id="PF00391">
    <property type="entry name" value="PEP-utilizers"/>
    <property type="match status" value="1"/>
</dbReference>
<keyword evidence="7" id="KW-0963">Cytoplasm</keyword>
<keyword evidence="10" id="KW-0598">Phosphotransferase system</keyword>
<dbReference type="InterPro" id="IPR036637">
    <property type="entry name" value="Phosphohistidine_dom_sf"/>
</dbReference>
<dbReference type="EMBL" id="UOFX01000006">
    <property type="protein sequence ID" value="VAX05411.1"/>
    <property type="molecule type" value="Genomic_DNA"/>
</dbReference>
<comment type="subcellular location">
    <subcellularLocation>
        <location evidence="3">Cytoplasm</location>
    </subcellularLocation>
</comment>
<name>A0A3B1AUI8_9ZZZZ</name>
<dbReference type="InterPro" id="IPR036618">
    <property type="entry name" value="PtsI_HPr-bd_sf"/>
</dbReference>
<dbReference type="GO" id="GO:0008965">
    <property type="term" value="F:phosphoenolpyruvate-protein phosphotransferase activity"/>
    <property type="evidence" value="ECO:0007669"/>
    <property type="project" value="UniProtKB-EC"/>
</dbReference>
<keyword evidence="13" id="KW-0460">Magnesium</keyword>
<dbReference type="SUPFAM" id="SSF55781">
    <property type="entry name" value="GAF domain-like"/>
    <property type="match status" value="1"/>
</dbReference>
<dbReference type="AlphaFoldDB" id="A0A3B1AUI8"/>
<dbReference type="Gene3D" id="3.30.450.40">
    <property type="match status" value="1"/>
</dbReference>
<feature type="domain" description="GAF" evidence="14">
    <location>
        <begin position="31"/>
        <end position="178"/>
    </location>
</feature>
<keyword evidence="12 15" id="KW-0418">Kinase</keyword>
<dbReference type="PANTHER" id="PTHR46244">
    <property type="entry name" value="PHOSPHOENOLPYRUVATE-PROTEIN PHOSPHOTRANSFERASE"/>
    <property type="match status" value="1"/>
</dbReference>
<dbReference type="PANTHER" id="PTHR46244:SF1">
    <property type="entry name" value="PHOSPHOENOLPYRUVATE-DEPENDENT PHOSPHOTRANSFERASE SYSTEM"/>
    <property type="match status" value="1"/>
</dbReference>
<comment type="similarity">
    <text evidence="4">Belongs to the PEP-utilizing enzyme family.</text>
</comment>
<dbReference type="SUPFAM" id="SSF47831">
    <property type="entry name" value="Enzyme I of the PEP:sugar phosphotransferase system HPr-binding (sub)domain"/>
    <property type="match status" value="1"/>
</dbReference>
<dbReference type="Pfam" id="PF02896">
    <property type="entry name" value="PEP-utilizers_C"/>
    <property type="match status" value="1"/>
</dbReference>
<dbReference type="InterPro" id="IPR023151">
    <property type="entry name" value="PEP_util_CS"/>
</dbReference>
<dbReference type="NCBIfam" id="NF008283">
    <property type="entry name" value="PRK11061.1"/>
    <property type="match status" value="1"/>
</dbReference>
<dbReference type="GO" id="GO:0009401">
    <property type="term" value="P:phosphoenolpyruvate-dependent sugar phosphotransferase system"/>
    <property type="evidence" value="ECO:0007669"/>
    <property type="project" value="UniProtKB-KW"/>
</dbReference>
<dbReference type="InterPro" id="IPR015813">
    <property type="entry name" value="Pyrv/PenolPyrv_kinase-like_dom"/>
</dbReference>
<reference evidence="15" key="1">
    <citation type="submission" date="2018-06" db="EMBL/GenBank/DDBJ databases">
        <authorList>
            <person name="Zhirakovskaya E."/>
        </authorList>
    </citation>
    <scope>NUCLEOTIDE SEQUENCE</scope>
</reference>
<evidence type="ECO:0000256" key="8">
    <source>
        <dbReference type="ARBA" id="ARBA00022597"/>
    </source>
</evidence>
<evidence type="ECO:0000256" key="3">
    <source>
        <dbReference type="ARBA" id="ARBA00004496"/>
    </source>
</evidence>
<dbReference type="GO" id="GO:0016301">
    <property type="term" value="F:kinase activity"/>
    <property type="evidence" value="ECO:0007669"/>
    <property type="project" value="UniProtKB-KW"/>
</dbReference>
<dbReference type="Pfam" id="PF05524">
    <property type="entry name" value="PEP-utilisers_N"/>
    <property type="match status" value="1"/>
</dbReference>
<evidence type="ECO:0000256" key="12">
    <source>
        <dbReference type="ARBA" id="ARBA00022777"/>
    </source>
</evidence>
<dbReference type="PRINTS" id="PR01736">
    <property type="entry name" value="PHPHTRNFRASE"/>
</dbReference>
<dbReference type="InterPro" id="IPR008279">
    <property type="entry name" value="PEP-util_enz_mobile_dom"/>
</dbReference>
<dbReference type="InterPro" id="IPR008731">
    <property type="entry name" value="PTS_EIN"/>
</dbReference>
<evidence type="ECO:0000256" key="1">
    <source>
        <dbReference type="ARBA" id="ARBA00000683"/>
    </source>
</evidence>
<evidence type="ECO:0000256" key="5">
    <source>
        <dbReference type="ARBA" id="ARBA00012232"/>
    </source>
</evidence>